<dbReference type="InterPro" id="IPR011990">
    <property type="entry name" value="TPR-like_helical_dom_sf"/>
</dbReference>
<evidence type="ECO:0000313" key="3">
    <source>
        <dbReference type="EMBL" id="ERF74482.1"/>
    </source>
</evidence>
<evidence type="ECO:0000256" key="1">
    <source>
        <dbReference type="ARBA" id="ARBA00022737"/>
    </source>
</evidence>
<dbReference type="Proteomes" id="UP000019373">
    <property type="component" value="Unassembled WGS sequence"/>
</dbReference>
<organism evidence="3 4">
    <name type="scientific">Endocarpon pusillum (strain Z07020 / HMAS-L-300199)</name>
    <name type="common">Lichen-forming fungus</name>
    <dbReference type="NCBI Taxonomy" id="1263415"/>
    <lineage>
        <taxon>Eukaryota</taxon>
        <taxon>Fungi</taxon>
        <taxon>Dikarya</taxon>
        <taxon>Ascomycota</taxon>
        <taxon>Pezizomycotina</taxon>
        <taxon>Eurotiomycetes</taxon>
        <taxon>Chaetothyriomycetidae</taxon>
        <taxon>Verrucariales</taxon>
        <taxon>Verrucariaceae</taxon>
        <taxon>Endocarpon</taxon>
    </lineage>
</organism>
<name>U1GAD9_ENDPU</name>
<dbReference type="GeneID" id="19238955"/>
<dbReference type="PANTHER" id="PTHR47942">
    <property type="entry name" value="TETRATRICOPEPTIDE REPEAT (TPR)-LIKE SUPERFAMILY PROTEIN-RELATED"/>
    <property type="match status" value="1"/>
</dbReference>
<dbReference type="InterPro" id="IPR002885">
    <property type="entry name" value="PPR_rpt"/>
</dbReference>
<dbReference type="InterPro" id="IPR051222">
    <property type="entry name" value="PPR/CCM1_RNA-binding"/>
</dbReference>
<sequence>MRRICEHSRRWHQQFFPSALHLGHRPCFPRLWLPAQAHQRQYAKKPNDEIVQRPYARRQNGDTVQPQYPPESNDDVLWRRNAQKANDDVVQHPLANQQNNEQNNDVVVHEFEQIGTNKKSRVAVNPKEELEVTGEYLRSQLESLEKELAVLREGPFGPNSEFMQSLPPNERKMALKALGKDLTGGLHDPDDFNPEELDRLIEAQDSEADDFGGDPPPKVILQYTDEHQAYVRNFNSVLEEAVNTPVVNANTKILLWRSYRRCCYNIQNFPSTVPPQVWDVLWQTQADLSHRYGTKKVLRLAKDMLSQSSTPLSPQQTLVYLECLRVEKYLETAIQCWNENRNSLGRNAQVAKQFWALGVQLYSDNDQPGEAETIALQCLEGSLADPGILVPVIDSWARNGTANCLEKAWASYLHFSQKSGTEVNMEDYEKISATLLKHGQSNMALAVFKDTAVRRINRGEYDSFHTFQRLASKVGEFQSSAINADEVSRVSLNALTMLPRFLQNKFFFAFWIKGLLGHGQVDAAAKVVELMYERGIKPDAKHLNGIVGAWLRDGSDEARNQAEQMAWSMVNARIDFVRNRAMNLKNKDVVSYANRPIPPATIETFSILLLHYTRRCQLDLAENVTKVMTEEALIAPNVYIWNHWLYAALRAKNLEKVWSLYLNMQRHVQPDLETFACLWDSAKLQWDPSRSAQYDDFPTARRLFKRMPTWMSQLPEAQLIRTKQEFSRDLHNQIIRVFCLSQDLPGTLCALYGLVQLFQEYPDSDTTRIIVIQLAHLLPPDSLSRGVRRKTSTMRTALSAVNNILQIVTDQRIIALKAKGLDPERLDETTQKQFQLDVLSDLLVVFLKRLTKENTGSLVNRMQHIAAHMGVNIDAVDFRVEE</sequence>
<keyword evidence="4" id="KW-1185">Reference proteome</keyword>
<dbReference type="eggNOG" id="ENOG502S3E1">
    <property type="taxonomic scope" value="Eukaryota"/>
</dbReference>
<dbReference type="OrthoDB" id="185373at2759"/>
<accession>U1GAD9</accession>
<proteinExistence type="predicted"/>
<evidence type="ECO:0000256" key="2">
    <source>
        <dbReference type="PROSITE-ProRule" id="PRU00708"/>
    </source>
</evidence>
<gene>
    <name evidence="3" type="ORF">EPUS_03920</name>
</gene>
<dbReference type="PROSITE" id="PS51375">
    <property type="entry name" value="PPR"/>
    <property type="match status" value="1"/>
</dbReference>
<evidence type="ECO:0000313" key="4">
    <source>
        <dbReference type="Proteomes" id="UP000019373"/>
    </source>
</evidence>
<dbReference type="HOGENOM" id="CLU_014148_0_1_1"/>
<reference evidence="4" key="1">
    <citation type="journal article" date="2014" name="BMC Genomics">
        <title>Genome characteristics reveal the impact of lichenization on lichen-forming fungus Endocarpon pusillum Hedwig (Verrucariales, Ascomycota).</title>
        <authorList>
            <person name="Wang Y.-Y."/>
            <person name="Liu B."/>
            <person name="Zhang X.-Y."/>
            <person name="Zhou Q.-M."/>
            <person name="Zhang T."/>
            <person name="Li H."/>
            <person name="Yu Y.-F."/>
            <person name="Zhang X.-L."/>
            <person name="Hao X.-Y."/>
            <person name="Wang M."/>
            <person name="Wang L."/>
            <person name="Wei J.-C."/>
        </authorList>
    </citation>
    <scope>NUCLEOTIDE SEQUENCE [LARGE SCALE GENOMIC DNA]</scope>
    <source>
        <strain evidence="4">Z07020 / HMAS-L-300199</strain>
    </source>
</reference>
<evidence type="ECO:0008006" key="5">
    <source>
        <dbReference type="Google" id="ProtNLM"/>
    </source>
</evidence>
<feature type="repeat" description="PPR" evidence="2">
    <location>
        <begin position="504"/>
        <end position="538"/>
    </location>
</feature>
<dbReference type="NCBIfam" id="TIGR00756">
    <property type="entry name" value="PPR"/>
    <property type="match status" value="1"/>
</dbReference>
<dbReference type="OMA" id="AFMMNQL"/>
<dbReference type="RefSeq" id="XP_007799866.1">
    <property type="nucleotide sequence ID" value="XM_007801675.1"/>
</dbReference>
<keyword evidence="1" id="KW-0677">Repeat</keyword>
<dbReference type="PANTHER" id="PTHR47942:SF63">
    <property type="entry name" value="PENTATRICOPEPTIDE REPEAT-CONTAINING PROTEIN"/>
    <property type="match status" value="1"/>
</dbReference>
<dbReference type="Gene3D" id="1.25.40.10">
    <property type="entry name" value="Tetratricopeptide repeat domain"/>
    <property type="match status" value="2"/>
</dbReference>
<dbReference type="AlphaFoldDB" id="U1GAD9"/>
<protein>
    <recommendedName>
        <fullName evidence="5">Pentatricopeptide repeat protein</fullName>
    </recommendedName>
</protein>
<dbReference type="EMBL" id="KE720876">
    <property type="protein sequence ID" value="ERF74482.1"/>
    <property type="molecule type" value="Genomic_DNA"/>
</dbReference>